<name>A0ABM3LPL4_BICAN</name>
<protein>
    <submittedName>
        <fullName evidence="3">Circadian clock-controlled protein daywake</fullName>
    </submittedName>
</protein>
<keyword evidence="1" id="KW-0732">Signal</keyword>
<dbReference type="SMART" id="SM00700">
    <property type="entry name" value="JHBP"/>
    <property type="match status" value="1"/>
</dbReference>
<feature type="signal peptide" evidence="1">
    <location>
        <begin position="1"/>
        <end position="20"/>
    </location>
</feature>
<sequence length="240" mass="26722">MIRKIVFLLFALYCFDGVLSNSLIAPCKIDDQACIDKSVGEASTKIIQGIPELGIEPSDPLFIEKIEGNLSILKYKFFNSTIIGYKDCHISDLKVSKELTSVHYVLNCPQLKMSGLYEIDGRLIILPVEGKGDFDLITGKYKIEVDSDLKLTPGSDGKSRLAIKNYKLKCTPLTAIHFDFRNLFNGQKDLSDAVHKFANGNWDEVAKLVQDPVFNAAIGKIIKNTNKMLKATSPDEFVLN</sequence>
<reference evidence="3" key="1">
    <citation type="submission" date="2025-08" db="UniProtKB">
        <authorList>
            <consortium name="RefSeq"/>
        </authorList>
    </citation>
    <scope>IDENTIFICATION</scope>
</reference>
<dbReference type="InterPro" id="IPR010562">
    <property type="entry name" value="Haemolymph_juvenile_hormone-bd"/>
</dbReference>
<evidence type="ECO:0000313" key="3">
    <source>
        <dbReference type="RefSeq" id="XP_052740978.1"/>
    </source>
</evidence>
<dbReference type="RefSeq" id="XP_052740978.1">
    <property type="nucleotide sequence ID" value="XM_052885018.1"/>
</dbReference>
<proteinExistence type="predicted"/>
<dbReference type="Pfam" id="PF06585">
    <property type="entry name" value="JHBP"/>
    <property type="match status" value="1"/>
</dbReference>
<organism evidence="2 3">
    <name type="scientific">Bicyclus anynana</name>
    <name type="common">Squinting bush brown butterfly</name>
    <dbReference type="NCBI Taxonomy" id="110368"/>
    <lineage>
        <taxon>Eukaryota</taxon>
        <taxon>Metazoa</taxon>
        <taxon>Ecdysozoa</taxon>
        <taxon>Arthropoda</taxon>
        <taxon>Hexapoda</taxon>
        <taxon>Insecta</taxon>
        <taxon>Pterygota</taxon>
        <taxon>Neoptera</taxon>
        <taxon>Endopterygota</taxon>
        <taxon>Lepidoptera</taxon>
        <taxon>Glossata</taxon>
        <taxon>Ditrysia</taxon>
        <taxon>Papilionoidea</taxon>
        <taxon>Nymphalidae</taxon>
        <taxon>Satyrinae</taxon>
        <taxon>Satyrini</taxon>
        <taxon>Mycalesina</taxon>
        <taxon>Bicyclus</taxon>
    </lineage>
</organism>
<dbReference type="PANTHER" id="PTHR11008">
    <property type="entry name" value="PROTEIN TAKEOUT-LIKE PROTEIN"/>
    <property type="match status" value="1"/>
</dbReference>
<dbReference type="GeneID" id="112049452"/>
<dbReference type="PANTHER" id="PTHR11008:SF32">
    <property type="entry name" value="CIRCADIAN CLOCK-CONTROLLED PROTEIN DAYWAKE-RELATED"/>
    <property type="match status" value="1"/>
</dbReference>
<accession>A0ABM3LPL4</accession>
<dbReference type="Gene3D" id="3.15.10.30">
    <property type="entry name" value="Haemolymph juvenile hormone binding protein"/>
    <property type="match status" value="1"/>
</dbReference>
<feature type="chain" id="PRO_5045199558" evidence="1">
    <location>
        <begin position="21"/>
        <end position="240"/>
    </location>
</feature>
<evidence type="ECO:0000313" key="2">
    <source>
        <dbReference type="Proteomes" id="UP001652582"/>
    </source>
</evidence>
<keyword evidence="2" id="KW-1185">Reference proteome</keyword>
<evidence type="ECO:0000256" key="1">
    <source>
        <dbReference type="SAM" id="SignalP"/>
    </source>
</evidence>
<dbReference type="InterPro" id="IPR038606">
    <property type="entry name" value="To_sf"/>
</dbReference>
<gene>
    <name evidence="3" type="primary">LOC112049452</name>
</gene>
<dbReference type="Proteomes" id="UP001652582">
    <property type="component" value="Chromosome 13"/>
</dbReference>